<dbReference type="EMBL" id="GBRD01004267">
    <property type="protein sequence ID" value="JAG61554.1"/>
    <property type="molecule type" value="Transcribed_RNA"/>
</dbReference>
<accession>A0A0K8T7Q4</accession>
<protein>
    <submittedName>
        <fullName evidence="2">Uncharacterized protein</fullName>
    </submittedName>
</protein>
<feature type="region of interest" description="Disordered" evidence="1">
    <location>
        <begin position="26"/>
        <end position="148"/>
    </location>
</feature>
<feature type="compositionally biased region" description="Basic and acidic residues" evidence="1">
    <location>
        <begin position="31"/>
        <end position="47"/>
    </location>
</feature>
<sequence length="202" mass="20777">ETTALSPSDVEELLLLEDNTRLAAQEQVGLGDDRESLEEKNEVKRNPQEAIASVSVDAGLGGSSSASASAGVEVSSDGNANSAAAADVSDVSTTTDSSASSDSSLSTTTEASSSTDSLPSDSEDTTERGASAVDLEDSFGGGGATTTKRPNGFYFLLDWNSFLDVGLDDPPGRAIHLNFSPKVGNPANFLPVTIGNSQSRRR</sequence>
<reference evidence="2" key="1">
    <citation type="submission" date="2014-09" db="EMBL/GenBank/DDBJ databases">
        <authorList>
            <person name="Magalhaes I.L.F."/>
            <person name="Oliveira U."/>
            <person name="Santos F.R."/>
            <person name="Vidigal T.H.D.A."/>
            <person name="Brescovit A.D."/>
            <person name="Santos A.J."/>
        </authorList>
    </citation>
    <scope>NUCLEOTIDE SEQUENCE</scope>
</reference>
<feature type="non-terminal residue" evidence="2">
    <location>
        <position position="1"/>
    </location>
</feature>
<proteinExistence type="predicted"/>
<dbReference type="AlphaFoldDB" id="A0A0K8T7Q4"/>
<evidence type="ECO:0000313" key="2">
    <source>
        <dbReference type="EMBL" id="JAG61554.1"/>
    </source>
</evidence>
<name>A0A0K8T7Q4_LYGHE</name>
<organism evidence="2">
    <name type="scientific">Lygus hesperus</name>
    <name type="common">Western plant bug</name>
    <dbReference type="NCBI Taxonomy" id="30085"/>
    <lineage>
        <taxon>Eukaryota</taxon>
        <taxon>Metazoa</taxon>
        <taxon>Ecdysozoa</taxon>
        <taxon>Arthropoda</taxon>
        <taxon>Hexapoda</taxon>
        <taxon>Insecta</taxon>
        <taxon>Pterygota</taxon>
        <taxon>Neoptera</taxon>
        <taxon>Paraneoptera</taxon>
        <taxon>Hemiptera</taxon>
        <taxon>Heteroptera</taxon>
        <taxon>Panheteroptera</taxon>
        <taxon>Cimicomorpha</taxon>
        <taxon>Miridae</taxon>
        <taxon>Mirini</taxon>
        <taxon>Lygus</taxon>
    </lineage>
</organism>
<feature type="compositionally biased region" description="Low complexity" evidence="1">
    <location>
        <begin position="52"/>
        <end position="120"/>
    </location>
</feature>
<evidence type="ECO:0000256" key="1">
    <source>
        <dbReference type="SAM" id="MobiDB-lite"/>
    </source>
</evidence>